<dbReference type="Pfam" id="PF12802">
    <property type="entry name" value="MarR_2"/>
    <property type="match status" value="1"/>
</dbReference>
<sequence>MKGIDPNESLGFQCNLTVKFFVGSLEERLKGTGVSPSQHRALAHLIALGPLPLTDLVKRLGIATPTGVRLVDRMERDGWVTREPDPEDSRRKMLVPTEKAHEVWETISVVSKEMLTQAYRGIPPEEIEKAIEVLERVRENLADFS</sequence>
<dbReference type="PANTHER" id="PTHR33164:SF43">
    <property type="entry name" value="HTH-TYPE TRANSCRIPTIONAL REPRESSOR YETL"/>
    <property type="match status" value="1"/>
</dbReference>
<dbReference type="InterPro" id="IPR036390">
    <property type="entry name" value="WH_DNA-bd_sf"/>
</dbReference>
<dbReference type="SUPFAM" id="SSF46785">
    <property type="entry name" value="Winged helix' DNA-binding domain"/>
    <property type="match status" value="1"/>
</dbReference>
<dbReference type="STRING" id="419481.SAMN05216233_11449"/>
<dbReference type="InterPro" id="IPR000835">
    <property type="entry name" value="HTH_MarR-typ"/>
</dbReference>
<feature type="domain" description="HTH marR-type" evidence="1">
    <location>
        <begin position="1"/>
        <end position="139"/>
    </location>
</feature>
<dbReference type="GO" id="GO:0006950">
    <property type="term" value="P:response to stress"/>
    <property type="evidence" value="ECO:0007669"/>
    <property type="project" value="TreeGrafter"/>
</dbReference>
<gene>
    <name evidence="2" type="ORF">SAMN05216233_11449</name>
</gene>
<dbReference type="OrthoDB" id="5521015at2"/>
<dbReference type="AlphaFoldDB" id="A0A1G5HHK7"/>
<evidence type="ECO:0000259" key="1">
    <source>
        <dbReference type="PROSITE" id="PS50995"/>
    </source>
</evidence>
<dbReference type="GO" id="GO:0003700">
    <property type="term" value="F:DNA-binding transcription factor activity"/>
    <property type="evidence" value="ECO:0007669"/>
    <property type="project" value="InterPro"/>
</dbReference>
<reference evidence="2 3" key="1">
    <citation type="submission" date="2016-10" db="EMBL/GenBank/DDBJ databases">
        <authorList>
            <person name="de Groot N.N."/>
        </authorList>
    </citation>
    <scope>NUCLEOTIDE SEQUENCE [LARGE SCALE GENOMIC DNA]</scope>
    <source>
        <strain evidence="2 3">AA1</strain>
    </source>
</reference>
<protein>
    <submittedName>
        <fullName evidence="2">Transcriptional regulator, MarR family</fullName>
    </submittedName>
</protein>
<keyword evidence="3" id="KW-1185">Reference proteome</keyword>
<dbReference type="InterPro" id="IPR039422">
    <property type="entry name" value="MarR/SlyA-like"/>
</dbReference>
<dbReference type="Proteomes" id="UP000198870">
    <property type="component" value="Unassembled WGS sequence"/>
</dbReference>
<dbReference type="InterPro" id="IPR036388">
    <property type="entry name" value="WH-like_DNA-bd_sf"/>
</dbReference>
<proteinExistence type="predicted"/>
<dbReference type="Gene3D" id="1.10.10.10">
    <property type="entry name" value="Winged helix-like DNA-binding domain superfamily/Winged helix DNA-binding domain"/>
    <property type="match status" value="1"/>
</dbReference>
<dbReference type="RefSeq" id="WP_092212483.1">
    <property type="nucleotide sequence ID" value="NZ_FMUX01000014.1"/>
</dbReference>
<dbReference type="PROSITE" id="PS50995">
    <property type="entry name" value="HTH_MARR_2"/>
    <property type="match status" value="1"/>
</dbReference>
<dbReference type="PRINTS" id="PR00598">
    <property type="entry name" value="HTHMARR"/>
</dbReference>
<dbReference type="SMART" id="SM00347">
    <property type="entry name" value="HTH_MARR"/>
    <property type="match status" value="1"/>
</dbReference>
<organism evidence="2 3">
    <name type="scientific">Desulfoluna spongiiphila</name>
    <dbReference type="NCBI Taxonomy" id="419481"/>
    <lineage>
        <taxon>Bacteria</taxon>
        <taxon>Pseudomonadati</taxon>
        <taxon>Thermodesulfobacteriota</taxon>
        <taxon>Desulfobacteria</taxon>
        <taxon>Desulfobacterales</taxon>
        <taxon>Desulfolunaceae</taxon>
        <taxon>Desulfoluna</taxon>
    </lineage>
</organism>
<name>A0A1G5HHK7_9BACT</name>
<accession>A0A1G5HHK7</accession>
<dbReference type="PANTHER" id="PTHR33164">
    <property type="entry name" value="TRANSCRIPTIONAL REGULATOR, MARR FAMILY"/>
    <property type="match status" value="1"/>
</dbReference>
<evidence type="ECO:0000313" key="2">
    <source>
        <dbReference type="EMBL" id="SCY63266.1"/>
    </source>
</evidence>
<dbReference type="EMBL" id="FMUX01000014">
    <property type="protein sequence ID" value="SCY63266.1"/>
    <property type="molecule type" value="Genomic_DNA"/>
</dbReference>
<evidence type="ECO:0000313" key="3">
    <source>
        <dbReference type="Proteomes" id="UP000198870"/>
    </source>
</evidence>